<gene>
    <name evidence="5" type="ORF">ACFFGH_27930</name>
</gene>
<name>A0ABV6RXH1_9GAMM</name>
<proteinExistence type="predicted"/>
<feature type="region of interest" description="Disordered" evidence="2">
    <location>
        <begin position="61"/>
        <end position="99"/>
    </location>
</feature>
<evidence type="ECO:0000259" key="3">
    <source>
        <dbReference type="PROSITE" id="PS50076"/>
    </source>
</evidence>
<dbReference type="PROSITE" id="PS50076">
    <property type="entry name" value="DNAJ_2"/>
    <property type="match status" value="1"/>
</dbReference>
<evidence type="ECO:0000259" key="4">
    <source>
        <dbReference type="PROSITE" id="PS50965"/>
    </source>
</evidence>
<dbReference type="SUPFAM" id="SSF46565">
    <property type="entry name" value="Chaperone J-domain"/>
    <property type="match status" value="1"/>
</dbReference>
<dbReference type="SMART" id="SM00271">
    <property type="entry name" value="DnaJ"/>
    <property type="match status" value="1"/>
</dbReference>
<feature type="domain" description="NERD" evidence="4">
    <location>
        <begin position="143"/>
        <end position="253"/>
    </location>
</feature>
<dbReference type="RefSeq" id="WP_386674739.1">
    <property type="nucleotide sequence ID" value="NZ_JBHLTG010000009.1"/>
</dbReference>
<dbReference type="Gene3D" id="1.10.287.110">
    <property type="entry name" value="DnaJ domain"/>
    <property type="match status" value="1"/>
</dbReference>
<dbReference type="PANTHER" id="PTHR44240">
    <property type="entry name" value="DNAJ DOMAIN (PROKARYOTIC HEAT SHOCK PROTEIN)-RELATED"/>
    <property type="match status" value="1"/>
</dbReference>
<evidence type="ECO:0000256" key="2">
    <source>
        <dbReference type="SAM" id="MobiDB-lite"/>
    </source>
</evidence>
<dbReference type="PRINTS" id="PR00625">
    <property type="entry name" value="JDOMAIN"/>
</dbReference>
<dbReference type="Pfam" id="PF08378">
    <property type="entry name" value="NERD"/>
    <property type="match status" value="1"/>
</dbReference>
<sequence length="306" mass="33547">MSDSPISATPYEILGVSSTAPHEEIRRAYRRLLRATHPDVGGDATRFIAVQKAWERIATPEDRAAYDRGQRPAEEHHTWAPTPPPRRPDTRPSARSYGHPGGWRRERYLTLIREWAGRGADLPDPFDPALVRSAPRELRHLLADALAEEATARTLSGLGIGFTLWHDVATDPSGPGNRKIDHVVLGPTGLFALQSEDFGGPVRVKRGELVGEAVADERPMRELEARAKALSRAVRAKFTGLVIVLPDDAAPESYLELGTSRGATTAITTQSFLPTLLRNGIPGSRPIGGNELFDLRTRLQAGIRFV</sequence>
<dbReference type="InterPro" id="IPR001623">
    <property type="entry name" value="DnaJ_domain"/>
</dbReference>
<evidence type="ECO:0000256" key="1">
    <source>
        <dbReference type="ARBA" id="ARBA00023186"/>
    </source>
</evidence>
<reference evidence="5 6" key="1">
    <citation type="submission" date="2024-09" db="EMBL/GenBank/DDBJ databases">
        <authorList>
            <person name="Sun Q."/>
            <person name="Mori K."/>
        </authorList>
    </citation>
    <scope>NUCLEOTIDE SEQUENCE [LARGE SCALE GENOMIC DNA]</scope>
    <source>
        <strain evidence="5 6">KCTC 23076</strain>
    </source>
</reference>
<protein>
    <submittedName>
        <fullName evidence="5">DnaJ domain-containing protein</fullName>
    </submittedName>
</protein>
<dbReference type="EMBL" id="JBHLTG010000009">
    <property type="protein sequence ID" value="MFC0681678.1"/>
    <property type="molecule type" value="Genomic_DNA"/>
</dbReference>
<evidence type="ECO:0000313" key="6">
    <source>
        <dbReference type="Proteomes" id="UP001589896"/>
    </source>
</evidence>
<evidence type="ECO:0000313" key="5">
    <source>
        <dbReference type="EMBL" id="MFC0681678.1"/>
    </source>
</evidence>
<dbReference type="PROSITE" id="PS50965">
    <property type="entry name" value="NERD"/>
    <property type="match status" value="1"/>
</dbReference>
<dbReference type="Pfam" id="PF00226">
    <property type="entry name" value="DnaJ"/>
    <property type="match status" value="1"/>
</dbReference>
<keyword evidence="6" id="KW-1185">Reference proteome</keyword>
<feature type="domain" description="J" evidence="3">
    <location>
        <begin position="9"/>
        <end position="70"/>
    </location>
</feature>
<dbReference type="InterPro" id="IPR011528">
    <property type="entry name" value="NERD"/>
</dbReference>
<dbReference type="Proteomes" id="UP001589896">
    <property type="component" value="Unassembled WGS sequence"/>
</dbReference>
<keyword evidence="1" id="KW-0143">Chaperone</keyword>
<dbReference type="PANTHER" id="PTHR44240:SF10">
    <property type="entry name" value="J DOMAIN-CONTAINING PROTEIN"/>
    <property type="match status" value="1"/>
</dbReference>
<dbReference type="InterPro" id="IPR036869">
    <property type="entry name" value="J_dom_sf"/>
</dbReference>
<feature type="compositionally biased region" description="Basic and acidic residues" evidence="2">
    <location>
        <begin position="61"/>
        <end position="78"/>
    </location>
</feature>
<accession>A0ABV6RXH1</accession>
<organism evidence="5 6">
    <name type="scientific">Lysobacter korlensis</name>
    <dbReference type="NCBI Taxonomy" id="553636"/>
    <lineage>
        <taxon>Bacteria</taxon>
        <taxon>Pseudomonadati</taxon>
        <taxon>Pseudomonadota</taxon>
        <taxon>Gammaproteobacteria</taxon>
        <taxon>Lysobacterales</taxon>
        <taxon>Lysobacteraceae</taxon>
        <taxon>Lysobacter</taxon>
    </lineage>
</organism>
<dbReference type="CDD" id="cd06257">
    <property type="entry name" value="DnaJ"/>
    <property type="match status" value="1"/>
</dbReference>
<comment type="caution">
    <text evidence="5">The sequence shown here is derived from an EMBL/GenBank/DDBJ whole genome shotgun (WGS) entry which is preliminary data.</text>
</comment>
<dbReference type="InterPro" id="IPR052276">
    <property type="entry name" value="Diphthamide-biosynth_chaperone"/>
</dbReference>